<reference evidence="3" key="1">
    <citation type="journal article" date="2023" name="Genome Biol. Evol.">
        <title>First Whole Genome Sequence and Flow Cytometry Genome Size Data for the Lichen-Forming Fungus Ramalina farinacea (Ascomycota).</title>
        <authorList>
            <person name="Llewellyn T."/>
            <person name="Mian S."/>
            <person name="Hill R."/>
            <person name="Leitch I.J."/>
            <person name="Gaya E."/>
        </authorList>
    </citation>
    <scope>NUCLEOTIDE SEQUENCE</scope>
    <source>
        <strain evidence="3">LIQ254RAFAR</strain>
    </source>
</reference>
<evidence type="ECO:0000313" key="4">
    <source>
        <dbReference type="Proteomes" id="UP001161017"/>
    </source>
</evidence>
<name>A0AA43QVX9_9LECA</name>
<organism evidence="3 4">
    <name type="scientific">Ramalina farinacea</name>
    <dbReference type="NCBI Taxonomy" id="258253"/>
    <lineage>
        <taxon>Eukaryota</taxon>
        <taxon>Fungi</taxon>
        <taxon>Dikarya</taxon>
        <taxon>Ascomycota</taxon>
        <taxon>Pezizomycotina</taxon>
        <taxon>Lecanoromycetes</taxon>
        <taxon>OSLEUM clade</taxon>
        <taxon>Lecanoromycetidae</taxon>
        <taxon>Lecanorales</taxon>
        <taxon>Lecanorineae</taxon>
        <taxon>Ramalinaceae</taxon>
        <taxon>Ramalina</taxon>
    </lineage>
</organism>
<feature type="coiled-coil region" evidence="1">
    <location>
        <begin position="16"/>
        <end position="43"/>
    </location>
</feature>
<feature type="compositionally biased region" description="Acidic residues" evidence="2">
    <location>
        <begin position="155"/>
        <end position="165"/>
    </location>
</feature>
<feature type="region of interest" description="Disordered" evidence="2">
    <location>
        <begin position="48"/>
        <end position="97"/>
    </location>
</feature>
<sequence>MIDRASQALRWAQYDYNAAQDALKRATDDSNRARETLDRADWEYKEIMRGIPSPRAIERQSPSPSDSEEEEPPSKRRAVNGRGTIEDPPYDYNHGGWHTVSRKYRKLYHRGRRPGWQDGDPDFDGDPRNQPLAMGVEGAQDRPAHSAGRPPIAAEAEDEEPTSAS</sequence>
<accession>A0AA43QVX9</accession>
<proteinExistence type="predicted"/>
<dbReference type="EMBL" id="JAPUFD010000027">
    <property type="protein sequence ID" value="MDI1493555.1"/>
    <property type="molecule type" value="Genomic_DNA"/>
</dbReference>
<keyword evidence="4" id="KW-1185">Reference proteome</keyword>
<dbReference type="Proteomes" id="UP001161017">
    <property type="component" value="Unassembled WGS sequence"/>
</dbReference>
<feature type="region of interest" description="Disordered" evidence="2">
    <location>
        <begin position="111"/>
        <end position="165"/>
    </location>
</feature>
<dbReference type="AlphaFoldDB" id="A0AA43QVX9"/>
<protein>
    <submittedName>
        <fullName evidence="3">Uncharacterized protein</fullName>
    </submittedName>
</protein>
<evidence type="ECO:0000313" key="3">
    <source>
        <dbReference type="EMBL" id="MDI1493555.1"/>
    </source>
</evidence>
<keyword evidence="1" id="KW-0175">Coiled coil</keyword>
<gene>
    <name evidence="3" type="ORF">OHK93_005345</name>
</gene>
<evidence type="ECO:0000256" key="2">
    <source>
        <dbReference type="SAM" id="MobiDB-lite"/>
    </source>
</evidence>
<comment type="caution">
    <text evidence="3">The sequence shown here is derived from an EMBL/GenBank/DDBJ whole genome shotgun (WGS) entry which is preliminary data.</text>
</comment>
<evidence type="ECO:0000256" key="1">
    <source>
        <dbReference type="SAM" id="Coils"/>
    </source>
</evidence>